<accession>A0A6A5SK98</accession>
<dbReference type="AlphaFoldDB" id="A0A6A5SK98"/>
<dbReference type="Proteomes" id="UP000800038">
    <property type="component" value="Unassembled WGS sequence"/>
</dbReference>
<reference evidence="1" key="1">
    <citation type="journal article" date="2020" name="Stud. Mycol.">
        <title>101 Dothideomycetes genomes: a test case for predicting lifestyles and emergence of pathogens.</title>
        <authorList>
            <person name="Haridas S."/>
            <person name="Albert R."/>
            <person name="Binder M."/>
            <person name="Bloem J."/>
            <person name="Labutti K."/>
            <person name="Salamov A."/>
            <person name="Andreopoulos B."/>
            <person name="Baker S."/>
            <person name="Barry K."/>
            <person name="Bills G."/>
            <person name="Bluhm B."/>
            <person name="Cannon C."/>
            <person name="Castanera R."/>
            <person name="Culley D."/>
            <person name="Daum C."/>
            <person name="Ezra D."/>
            <person name="Gonzalez J."/>
            <person name="Henrissat B."/>
            <person name="Kuo A."/>
            <person name="Liang C."/>
            <person name="Lipzen A."/>
            <person name="Lutzoni F."/>
            <person name="Magnuson J."/>
            <person name="Mondo S."/>
            <person name="Nolan M."/>
            <person name="Ohm R."/>
            <person name="Pangilinan J."/>
            <person name="Park H.-J."/>
            <person name="Ramirez L."/>
            <person name="Alfaro M."/>
            <person name="Sun H."/>
            <person name="Tritt A."/>
            <person name="Yoshinaga Y."/>
            <person name="Zwiers L.-H."/>
            <person name="Turgeon B."/>
            <person name="Goodwin S."/>
            <person name="Spatafora J."/>
            <person name="Crous P."/>
            <person name="Grigoriev I."/>
        </authorList>
    </citation>
    <scope>NUCLEOTIDE SEQUENCE</scope>
    <source>
        <strain evidence="1">CBS 161.51</strain>
    </source>
</reference>
<name>A0A6A5SK98_9PLEO</name>
<keyword evidence="2" id="KW-1185">Reference proteome</keyword>
<proteinExistence type="predicted"/>
<evidence type="ECO:0000313" key="2">
    <source>
        <dbReference type="Proteomes" id="UP000800038"/>
    </source>
</evidence>
<protein>
    <submittedName>
        <fullName evidence="1">Uncharacterized protein</fullName>
    </submittedName>
</protein>
<sequence length="88" mass="9889">MRSSFTGSQHLAQQKRCGPQLSCKLLISKNYAEPRICTSSPKKCLSFTYPFHLVDASEQKEAERRQNVDVVKLTSGIKVSIGMAIRCR</sequence>
<organism evidence="1 2">
    <name type="scientific">Clathrospora elynae</name>
    <dbReference type="NCBI Taxonomy" id="706981"/>
    <lineage>
        <taxon>Eukaryota</taxon>
        <taxon>Fungi</taxon>
        <taxon>Dikarya</taxon>
        <taxon>Ascomycota</taxon>
        <taxon>Pezizomycotina</taxon>
        <taxon>Dothideomycetes</taxon>
        <taxon>Pleosporomycetidae</taxon>
        <taxon>Pleosporales</taxon>
        <taxon>Diademaceae</taxon>
        <taxon>Clathrospora</taxon>
    </lineage>
</organism>
<gene>
    <name evidence="1" type="ORF">EJ02DRAFT_237201</name>
</gene>
<evidence type="ECO:0000313" key="1">
    <source>
        <dbReference type="EMBL" id="KAF1940242.1"/>
    </source>
</evidence>
<dbReference type="EMBL" id="ML976066">
    <property type="protein sequence ID" value="KAF1940242.1"/>
    <property type="molecule type" value="Genomic_DNA"/>
</dbReference>